<gene>
    <name evidence="6" type="ORF">BJ875DRAFT_380539</name>
</gene>
<evidence type="ECO:0000313" key="7">
    <source>
        <dbReference type="Proteomes" id="UP000824998"/>
    </source>
</evidence>
<evidence type="ECO:0000256" key="1">
    <source>
        <dbReference type="ARBA" id="ARBA00006654"/>
    </source>
</evidence>
<proteinExistence type="inferred from homology"/>
<dbReference type="GO" id="GO:0016788">
    <property type="term" value="F:hydrolase activity, acting on ester bonds"/>
    <property type="evidence" value="ECO:0007669"/>
    <property type="project" value="InterPro"/>
</dbReference>
<evidence type="ECO:0000256" key="3">
    <source>
        <dbReference type="RuleBase" id="RU362119"/>
    </source>
</evidence>
<evidence type="ECO:0000313" key="6">
    <source>
        <dbReference type="EMBL" id="KAG9232505.1"/>
    </source>
</evidence>
<evidence type="ECO:0000259" key="4">
    <source>
        <dbReference type="Pfam" id="PF00149"/>
    </source>
</evidence>
<feature type="signal peptide" evidence="3">
    <location>
        <begin position="1"/>
        <end position="21"/>
    </location>
</feature>
<feature type="domain" description="5'-Nucleotidase C-terminal" evidence="5">
    <location>
        <begin position="333"/>
        <end position="486"/>
    </location>
</feature>
<dbReference type="Proteomes" id="UP000824998">
    <property type="component" value="Unassembled WGS sequence"/>
</dbReference>
<dbReference type="GO" id="GO:0009166">
    <property type="term" value="P:nucleotide catabolic process"/>
    <property type="evidence" value="ECO:0007669"/>
    <property type="project" value="InterPro"/>
</dbReference>
<dbReference type="InterPro" id="IPR006146">
    <property type="entry name" value="5'-Nucleotdase_CS"/>
</dbReference>
<feature type="chain" id="PRO_5040534445" evidence="3">
    <location>
        <begin position="22"/>
        <end position="491"/>
    </location>
</feature>
<dbReference type="Gene3D" id="3.60.21.10">
    <property type="match status" value="1"/>
</dbReference>
<keyword evidence="7" id="KW-1185">Reference proteome</keyword>
<dbReference type="InterPro" id="IPR006179">
    <property type="entry name" value="5_nucleotidase/apyrase"/>
</dbReference>
<organism evidence="6 7">
    <name type="scientific">Amylocarpus encephaloides</name>
    <dbReference type="NCBI Taxonomy" id="45428"/>
    <lineage>
        <taxon>Eukaryota</taxon>
        <taxon>Fungi</taxon>
        <taxon>Dikarya</taxon>
        <taxon>Ascomycota</taxon>
        <taxon>Pezizomycotina</taxon>
        <taxon>Leotiomycetes</taxon>
        <taxon>Helotiales</taxon>
        <taxon>Helotiales incertae sedis</taxon>
        <taxon>Amylocarpus</taxon>
    </lineage>
</organism>
<dbReference type="PRINTS" id="PR01607">
    <property type="entry name" value="APYRASEFAMLY"/>
</dbReference>
<dbReference type="Gene3D" id="3.90.780.10">
    <property type="entry name" value="5'-Nucleotidase, C-terminal domain"/>
    <property type="match status" value="1"/>
</dbReference>
<dbReference type="PROSITE" id="PS00786">
    <property type="entry name" value="5_NUCLEOTIDASE_2"/>
    <property type="match status" value="1"/>
</dbReference>
<dbReference type="EMBL" id="MU251545">
    <property type="protein sequence ID" value="KAG9232505.1"/>
    <property type="molecule type" value="Genomic_DNA"/>
</dbReference>
<dbReference type="AlphaFoldDB" id="A0A9P7YG91"/>
<dbReference type="GO" id="GO:0000166">
    <property type="term" value="F:nucleotide binding"/>
    <property type="evidence" value="ECO:0007669"/>
    <property type="project" value="UniProtKB-KW"/>
</dbReference>
<keyword evidence="3" id="KW-0378">Hydrolase</keyword>
<dbReference type="InterPro" id="IPR036907">
    <property type="entry name" value="5'-Nucleotdase_C_sf"/>
</dbReference>
<evidence type="ECO:0000256" key="2">
    <source>
        <dbReference type="ARBA" id="ARBA00022729"/>
    </source>
</evidence>
<dbReference type="InterPro" id="IPR004843">
    <property type="entry name" value="Calcineurin-like_PHP"/>
</dbReference>
<dbReference type="PANTHER" id="PTHR11575">
    <property type="entry name" value="5'-NUCLEOTIDASE-RELATED"/>
    <property type="match status" value="1"/>
</dbReference>
<keyword evidence="3" id="KW-0547">Nucleotide-binding</keyword>
<dbReference type="InterPro" id="IPR008334">
    <property type="entry name" value="5'-Nucleotdase_C"/>
</dbReference>
<evidence type="ECO:0000259" key="5">
    <source>
        <dbReference type="Pfam" id="PF02872"/>
    </source>
</evidence>
<dbReference type="Pfam" id="PF02872">
    <property type="entry name" value="5_nucleotid_C"/>
    <property type="match status" value="1"/>
</dbReference>
<accession>A0A9P7YG91</accession>
<dbReference type="SUPFAM" id="SSF55816">
    <property type="entry name" value="5'-nucleotidase (syn. UDP-sugar hydrolase), C-terminal domain"/>
    <property type="match status" value="1"/>
</dbReference>
<sequence length="491" mass="53292">MKFELSSLAAWFVCTASYVAAEDVLVSQRMHKRFVDSEGNYNISFYHINDVHAHLDEFRSTGVDCPDPARGCFGGYARVSQMLQDTRPGHPDSLFLNVGDEFQGTLFYSYYGGEKIAETLNQLGFDGMTLGNHEFDGGDDKLGAFLQNLTFPIISANIVSDHPVLNATIKPFHIYEEYQLAVIGVTTETTPSISSPGDGTLFSNSVEAVQNTINLIKATTNISRIAAITHIGYEEDQKLAAAVSGLQLIMGGHSHTPLGDFAGAQGKYPTIVQNKDGEEVFIVTAYRWGDAGKILSYHGAPIHLDNSTAQDPALQAQIKSWRAPFEEFAAEVVGESLVELDQVLCRTQECVLGNFMTDAMLVYRLGQSNTADCAIINSGGIRATIDVGPITRGEVLTSFPFGNAIVEVTMTGDELWKTLEGVYSAVNQFNQAAVTSIIQVSRGINITYNSNNAIGSRLTSVTFDDGPLDRTQTYNIVTLDFLVGGKLLSAS</sequence>
<reference evidence="6" key="1">
    <citation type="journal article" date="2021" name="IMA Fungus">
        <title>Genomic characterization of three marine fungi, including Emericellopsis atlantica sp. nov. with signatures of a generalist lifestyle and marine biomass degradation.</title>
        <authorList>
            <person name="Hagestad O.C."/>
            <person name="Hou L."/>
            <person name="Andersen J.H."/>
            <person name="Hansen E.H."/>
            <person name="Altermark B."/>
            <person name="Li C."/>
            <person name="Kuhnert E."/>
            <person name="Cox R.J."/>
            <person name="Crous P.W."/>
            <person name="Spatafora J.W."/>
            <person name="Lail K."/>
            <person name="Amirebrahimi M."/>
            <person name="Lipzen A."/>
            <person name="Pangilinan J."/>
            <person name="Andreopoulos W."/>
            <person name="Hayes R.D."/>
            <person name="Ng V."/>
            <person name="Grigoriev I.V."/>
            <person name="Jackson S.A."/>
            <person name="Sutton T.D.S."/>
            <person name="Dobson A.D.W."/>
            <person name="Rama T."/>
        </authorList>
    </citation>
    <scope>NUCLEOTIDE SEQUENCE</scope>
    <source>
        <strain evidence="6">TRa018bII</strain>
    </source>
</reference>
<comment type="caution">
    <text evidence="6">The sequence shown here is derived from an EMBL/GenBank/DDBJ whole genome shotgun (WGS) entry which is preliminary data.</text>
</comment>
<feature type="domain" description="Calcineurin-like phosphoesterase" evidence="4">
    <location>
        <begin position="44"/>
        <end position="257"/>
    </location>
</feature>
<dbReference type="CDD" id="cd07409">
    <property type="entry name" value="MPP_CD73_N"/>
    <property type="match status" value="1"/>
</dbReference>
<dbReference type="InterPro" id="IPR029052">
    <property type="entry name" value="Metallo-depent_PP-like"/>
</dbReference>
<keyword evidence="2 3" id="KW-0732">Signal</keyword>
<dbReference type="SUPFAM" id="SSF56300">
    <property type="entry name" value="Metallo-dependent phosphatases"/>
    <property type="match status" value="1"/>
</dbReference>
<dbReference type="Pfam" id="PF00149">
    <property type="entry name" value="Metallophos"/>
    <property type="match status" value="1"/>
</dbReference>
<comment type="similarity">
    <text evidence="1 3">Belongs to the 5'-nucleotidase family.</text>
</comment>
<name>A0A9P7YG91_9HELO</name>
<protein>
    <submittedName>
        <fullName evidence="6">5'-nucleotidase</fullName>
    </submittedName>
</protein>
<dbReference type="GO" id="GO:0046872">
    <property type="term" value="F:metal ion binding"/>
    <property type="evidence" value="ECO:0007669"/>
    <property type="project" value="InterPro"/>
</dbReference>
<dbReference type="PANTHER" id="PTHR11575:SF24">
    <property type="entry name" value="5'-NUCLEOTIDASE"/>
    <property type="match status" value="1"/>
</dbReference>
<dbReference type="OrthoDB" id="7722975at2759"/>